<keyword evidence="3" id="KW-1185">Reference proteome</keyword>
<keyword evidence="1" id="KW-0812">Transmembrane</keyword>
<feature type="transmembrane region" description="Helical" evidence="1">
    <location>
        <begin position="101"/>
        <end position="119"/>
    </location>
</feature>
<sequence length="147" mass="16087">MARASTMIVLIFCSVLILLTQDAKALELAMVEPENCYLVAVSPEDEQGGHTTTALDIDNNTLLTQTQPELAHSPSSSLLAELEQQMPTIVLYLTKLELNALPIPASLLFIGIWLIGFKLTSQPPPSLNRAQPSRFSKAYMVMSMGKK</sequence>
<name>A0A148KMF7_9ALTE</name>
<gene>
    <name evidence="2" type="ORF">AX660_22550</name>
</gene>
<dbReference type="AlphaFoldDB" id="A0A148KMF7"/>
<dbReference type="Proteomes" id="UP000070299">
    <property type="component" value="Unassembled WGS sequence"/>
</dbReference>
<keyword evidence="1" id="KW-0472">Membrane</keyword>
<reference evidence="3" key="1">
    <citation type="submission" date="2016-02" db="EMBL/GenBank/DDBJ databases">
        <authorList>
            <person name="Schultz-Johansen M."/>
            <person name="Glaring M.A."/>
            <person name="Bech P.K."/>
            <person name="Stougaard P."/>
        </authorList>
    </citation>
    <scope>NUCLEOTIDE SEQUENCE [LARGE SCALE GENOMIC DNA]</scope>
    <source>
        <strain evidence="3">S66</strain>
    </source>
</reference>
<keyword evidence="1" id="KW-1133">Transmembrane helix</keyword>
<dbReference type="EMBL" id="LSNE01000011">
    <property type="protein sequence ID" value="KXI27492.1"/>
    <property type="molecule type" value="Genomic_DNA"/>
</dbReference>
<proteinExistence type="predicted"/>
<comment type="caution">
    <text evidence="2">The sequence shown here is derived from an EMBL/GenBank/DDBJ whole genome shotgun (WGS) entry which is preliminary data.</text>
</comment>
<evidence type="ECO:0000256" key="1">
    <source>
        <dbReference type="SAM" id="Phobius"/>
    </source>
</evidence>
<accession>A0A148KMF7</accession>
<evidence type="ECO:0000313" key="3">
    <source>
        <dbReference type="Proteomes" id="UP000070299"/>
    </source>
</evidence>
<evidence type="ECO:0000313" key="2">
    <source>
        <dbReference type="EMBL" id="KXI27492.1"/>
    </source>
</evidence>
<organism evidence="2 3">
    <name type="scientific">Paraglaciecola hydrolytica</name>
    <dbReference type="NCBI Taxonomy" id="1799789"/>
    <lineage>
        <taxon>Bacteria</taxon>
        <taxon>Pseudomonadati</taxon>
        <taxon>Pseudomonadota</taxon>
        <taxon>Gammaproteobacteria</taxon>
        <taxon>Alteromonadales</taxon>
        <taxon>Alteromonadaceae</taxon>
        <taxon>Paraglaciecola</taxon>
    </lineage>
</organism>
<dbReference type="RefSeq" id="WP_068381071.1">
    <property type="nucleotide sequence ID" value="NZ_LSNE01000011.1"/>
</dbReference>
<protein>
    <submittedName>
        <fullName evidence="2">Uncharacterized protein</fullName>
    </submittedName>
</protein>